<dbReference type="AlphaFoldDB" id="A0A177KCW8"/>
<sequence>MGMETTRPIAAAVAIPLLLLGGCAQDPGVDLSAARQWADEVSAAASDGPGFAGAAASEVGTEESESGVMLLELQPGTVLTRVDARCYGGDVETISTVVTITLDTEDGVDDTIEREIPCDEEAHAVDLRPTAADSLMIEGVASAPTYLHATAIIELRVEQ</sequence>
<dbReference type="Proteomes" id="UP000076998">
    <property type="component" value="Unassembled WGS sequence"/>
</dbReference>
<organism evidence="1 2">
    <name type="scientific">Microbacterium oleivorans</name>
    <dbReference type="NCBI Taxonomy" id="273677"/>
    <lineage>
        <taxon>Bacteria</taxon>
        <taxon>Bacillati</taxon>
        <taxon>Actinomycetota</taxon>
        <taxon>Actinomycetes</taxon>
        <taxon>Micrococcales</taxon>
        <taxon>Microbacteriaceae</taxon>
        <taxon>Microbacterium</taxon>
    </lineage>
</organism>
<dbReference type="EMBL" id="LSTV01000001">
    <property type="protein sequence ID" value="OAH50856.1"/>
    <property type="molecule type" value="Genomic_DNA"/>
</dbReference>
<comment type="caution">
    <text evidence="1">The sequence shown here is derived from an EMBL/GenBank/DDBJ whole genome shotgun (WGS) entry which is preliminary data.</text>
</comment>
<reference evidence="1 2" key="1">
    <citation type="submission" date="2016-02" db="EMBL/GenBank/DDBJ databases">
        <authorList>
            <person name="Wen L."/>
            <person name="He K."/>
            <person name="Yang H."/>
        </authorList>
    </citation>
    <scope>NUCLEOTIDE SEQUENCE [LARGE SCALE GENOMIC DNA]</scope>
    <source>
        <strain evidence="1 2">CD11_3</strain>
    </source>
</reference>
<proteinExistence type="predicted"/>
<evidence type="ECO:0000313" key="2">
    <source>
        <dbReference type="Proteomes" id="UP000076998"/>
    </source>
</evidence>
<name>A0A177KCW8_9MICO</name>
<evidence type="ECO:0008006" key="3">
    <source>
        <dbReference type="Google" id="ProtNLM"/>
    </source>
</evidence>
<gene>
    <name evidence="1" type="ORF">AYL44_00785</name>
</gene>
<accession>A0A177KCW8</accession>
<protein>
    <recommendedName>
        <fullName evidence="3">Lipoprotein</fullName>
    </recommendedName>
</protein>
<evidence type="ECO:0000313" key="1">
    <source>
        <dbReference type="EMBL" id="OAH50856.1"/>
    </source>
</evidence>
<dbReference type="PROSITE" id="PS51257">
    <property type="entry name" value="PROKAR_LIPOPROTEIN"/>
    <property type="match status" value="1"/>
</dbReference>